<dbReference type="InterPro" id="IPR001394">
    <property type="entry name" value="Peptidase_C19_UCH"/>
</dbReference>
<dbReference type="Proteomes" id="UP000050424">
    <property type="component" value="Unassembled WGS sequence"/>
</dbReference>
<feature type="region of interest" description="Disordered" evidence="2">
    <location>
        <begin position="473"/>
        <end position="591"/>
    </location>
</feature>
<gene>
    <name evidence="5" type="ORF">AK830_g5592</name>
</gene>
<keyword evidence="3" id="KW-0812">Transmembrane</keyword>
<dbReference type="PROSITE" id="PS50235">
    <property type="entry name" value="USP_3"/>
    <property type="match status" value="1"/>
</dbReference>
<dbReference type="EMBL" id="LKCW01000073">
    <property type="protein sequence ID" value="KPM40935.1"/>
    <property type="molecule type" value="Genomic_DNA"/>
</dbReference>
<dbReference type="PROSITE" id="PS00973">
    <property type="entry name" value="USP_2"/>
    <property type="match status" value="1"/>
</dbReference>
<proteinExistence type="inferred from homology"/>
<comment type="catalytic activity">
    <reaction evidence="1">
        <text>Thiol-dependent hydrolysis of ester, thioester, amide, peptide and isopeptide bonds formed by the C-terminal Gly of ubiquitin (a 76-residue protein attached to proteins as an intracellular targeting signal).</text>
        <dbReference type="EC" id="3.4.19.12"/>
    </reaction>
</comment>
<dbReference type="GO" id="GO:0005634">
    <property type="term" value="C:nucleus"/>
    <property type="evidence" value="ECO:0007669"/>
    <property type="project" value="TreeGrafter"/>
</dbReference>
<feature type="compositionally biased region" description="Polar residues" evidence="2">
    <location>
        <begin position="229"/>
        <end position="243"/>
    </location>
</feature>
<feature type="domain" description="USP" evidence="4">
    <location>
        <begin position="45"/>
        <end position="624"/>
    </location>
</feature>
<dbReference type="GO" id="GO:0006508">
    <property type="term" value="P:proteolysis"/>
    <property type="evidence" value="ECO:0007669"/>
    <property type="project" value="UniProtKB-KW"/>
</dbReference>
<dbReference type="InterPro" id="IPR018200">
    <property type="entry name" value="USP_CS"/>
</dbReference>
<feature type="compositionally biased region" description="Polar residues" evidence="2">
    <location>
        <begin position="474"/>
        <end position="483"/>
    </location>
</feature>
<keyword evidence="1" id="KW-0645">Protease</keyword>
<evidence type="ECO:0000256" key="3">
    <source>
        <dbReference type="SAM" id="Phobius"/>
    </source>
</evidence>
<dbReference type="PANTHER" id="PTHR24006">
    <property type="entry name" value="UBIQUITIN CARBOXYL-TERMINAL HYDROLASE"/>
    <property type="match status" value="1"/>
</dbReference>
<keyword evidence="3" id="KW-0472">Membrane</keyword>
<dbReference type="GO" id="GO:0016579">
    <property type="term" value="P:protein deubiquitination"/>
    <property type="evidence" value="ECO:0007669"/>
    <property type="project" value="InterPro"/>
</dbReference>
<dbReference type="SUPFAM" id="SSF54001">
    <property type="entry name" value="Cysteine proteinases"/>
    <property type="match status" value="1"/>
</dbReference>
<dbReference type="CDD" id="cd02662">
    <property type="entry name" value="Peptidase_C19F"/>
    <property type="match status" value="1"/>
</dbReference>
<feature type="compositionally biased region" description="Acidic residues" evidence="2">
    <location>
        <begin position="213"/>
        <end position="222"/>
    </location>
</feature>
<evidence type="ECO:0000313" key="6">
    <source>
        <dbReference type="Proteomes" id="UP000050424"/>
    </source>
</evidence>
<keyword evidence="1 5" id="KW-0378">Hydrolase</keyword>
<name>A0A0P7BIM8_9HYPO</name>
<sequence>MPERPATVVSYAAGASLAAAALIYVFAPNFSLDHDATNSRKKSIVGLRNQANDCFINSVLQALAGLGELRVYLIRETHRRRIEDPAVYASLVQPEGKQMAQWKLQGLQEGLVTQGLKEMLDALNERPIYKKAISPFQFVKVLEVAFKQRISRQQQDAQEFLQIVAERLKDEYHAGQRARLHARRRGLTPSLDNLAKSADQDTNGNASTAETSPDQEAEDTADGADTSAIEPSTATKIPEIQSNGGLGPLPIELEEGFPMEGKYESHLECQTCRYKTKPREETFCTITLAVPQVSSTTLNACFDGIFKTEYIDDFKCEMCRLVQTKANLEHDMAKSTSDTFKAQAQESLEKLQFAIDTDPEHPPEDVNLGDMRYAPKRKIAKTTRMSIFPKILAIHLSRSIYDAGQMTQKNSAKVSFPETLPLGGLMDQRKYKLLGLVTHRGGHNSGHYEAFRRQNLAAVFSNPSTFQAADVYSKTPTPISTPEISARVMDSPTMSTPDLLSASSGNSSTPSLDSLPVPPRSVPSVRHRSSSLSTSKDKDGDTSSLRSVAASTKSALSKLTSPKQTQDSGSPRPPTASSMAKRAKRRKGMTDKWWRVNDEKVREAKTNEVLGMQREVYLLFYELEKES</sequence>
<feature type="region of interest" description="Disordered" evidence="2">
    <location>
        <begin position="177"/>
        <end position="253"/>
    </location>
</feature>
<evidence type="ECO:0000259" key="4">
    <source>
        <dbReference type="PROSITE" id="PS50235"/>
    </source>
</evidence>
<dbReference type="Pfam" id="PF00443">
    <property type="entry name" value="UCH"/>
    <property type="match status" value="1"/>
</dbReference>
<evidence type="ECO:0000256" key="2">
    <source>
        <dbReference type="SAM" id="MobiDB-lite"/>
    </source>
</evidence>
<comment type="similarity">
    <text evidence="1">Belongs to the peptidase C19 family.</text>
</comment>
<dbReference type="Gene3D" id="3.90.70.10">
    <property type="entry name" value="Cysteine proteinases"/>
    <property type="match status" value="1"/>
</dbReference>
<dbReference type="GO" id="GO:0004843">
    <property type="term" value="F:cysteine-type deubiquitinase activity"/>
    <property type="evidence" value="ECO:0007669"/>
    <property type="project" value="UniProtKB-UniRule"/>
</dbReference>
<keyword evidence="1" id="KW-0788">Thiol protease</keyword>
<dbReference type="AlphaFoldDB" id="A0A0P7BIM8"/>
<feature type="compositionally biased region" description="Polar residues" evidence="2">
    <location>
        <begin position="200"/>
        <end position="212"/>
    </location>
</feature>
<dbReference type="EC" id="3.4.19.12" evidence="1"/>
<dbReference type="InterPro" id="IPR038765">
    <property type="entry name" value="Papain-like_cys_pep_sf"/>
</dbReference>
<comment type="caution">
    <text evidence="5">The sequence shown here is derived from an EMBL/GenBank/DDBJ whole genome shotgun (WGS) entry which is preliminary data.</text>
</comment>
<feature type="compositionally biased region" description="Basic residues" evidence="2">
    <location>
        <begin position="177"/>
        <end position="186"/>
    </location>
</feature>
<dbReference type="InterPro" id="IPR028889">
    <property type="entry name" value="USP"/>
</dbReference>
<reference evidence="5 6" key="1">
    <citation type="submission" date="2015-09" db="EMBL/GenBank/DDBJ databases">
        <title>Draft genome of a European isolate of the apple canker pathogen Neonectria ditissima.</title>
        <authorList>
            <person name="Gomez-Cortecero A."/>
            <person name="Harrison R.J."/>
            <person name="Armitage A.D."/>
        </authorList>
    </citation>
    <scope>NUCLEOTIDE SEQUENCE [LARGE SCALE GENOMIC DNA]</scope>
    <source>
        <strain evidence="5 6">R09/05</strain>
    </source>
</reference>
<accession>A0A0P7BIM8</accession>
<dbReference type="InterPro" id="IPR050164">
    <property type="entry name" value="Peptidase_C19"/>
</dbReference>
<dbReference type="STRING" id="78410.A0A0P7BIM8"/>
<evidence type="ECO:0000256" key="1">
    <source>
        <dbReference type="RuleBase" id="RU366025"/>
    </source>
</evidence>
<feature type="transmembrane region" description="Helical" evidence="3">
    <location>
        <begin position="7"/>
        <end position="27"/>
    </location>
</feature>
<evidence type="ECO:0000313" key="5">
    <source>
        <dbReference type="EMBL" id="KPM40935.1"/>
    </source>
</evidence>
<organism evidence="5 6">
    <name type="scientific">Neonectria ditissima</name>
    <dbReference type="NCBI Taxonomy" id="78410"/>
    <lineage>
        <taxon>Eukaryota</taxon>
        <taxon>Fungi</taxon>
        <taxon>Dikarya</taxon>
        <taxon>Ascomycota</taxon>
        <taxon>Pezizomycotina</taxon>
        <taxon>Sordariomycetes</taxon>
        <taxon>Hypocreomycetidae</taxon>
        <taxon>Hypocreales</taxon>
        <taxon>Nectriaceae</taxon>
        <taxon>Neonectria</taxon>
    </lineage>
</organism>
<feature type="compositionally biased region" description="Polar residues" evidence="2">
    <location>
        <begin position="492"/>
        <end position="510"/>
    </location>
</feature>
<dbReference type="PANTHER" id="PTHR24006:SF904">
    <property type="entry name" value="UBIQUITIN CARBOXYL-TERMINAL HYDROLASE 16"/>
    <property type="match status" value="1"/>
</dbReference>
<dbReference type="PROSITE" id="PS00972">
    <property type="entry name" value="USP_1"/>
    <property type="match status" value="1"/>
</dbReference>
<keyword evidence="3" id="KW-1133">Transmembrane helix</keyword>
<keyword evidence="1" id="KW-0833">Ubl conjugation pathway</keyword>
<dbReference type="OrthoDB" id="2248014at2759"/>
<protein>
    <recommendedName>
        <fullName evidence="1">Ubiquitin carboxyl-terminal hydrolase</fullName>
        <ecNumber evidence="1">3.4.19.12</ecNumber>
    </recommendedName>
</protein>
<feature type="compositionally biased region" description="Polar residues" evidence="2">
    <location>
        <begin position="549"/>
        <end position="569"/>
    </location>
</feature>
<keyword evidence="6" id="KW-1185">Reference proteome</keyword>
<dbReference type="GO" id="GO:0005829">
    <property type="term" value="C:cytosol"/>
    <property type="evidence" value="ECO:0007669"/>
    <property type="project" value="TreeGrafter"/>
</dbReference>